<dbReference type="PANTHER" id="PTHR47296">
    <property type="entry name" value="PROTEIN TIC 40, CHLOROPLASTIC"/>
    <property type="match status" value="1"/>
</dbReference>
<evidence type="ECO:0000313" key="2">
    <source>
        <dbReference type="EMBL" id="OIW17107.1"/>
    </source>
</evidence>
<evidence type="ECO:0000313" key="3">
    <source>
        <dbReference type="Proteomes" id="UP000188354"/>
    </source>
</evidence>
<dbReference type="GO" id="GO:0009706">
    <property type="term" value="C:chloroplast inner membrane"/>
    <property type="evidence" value="ECO:0007669"/>
    <property type="project" value="TreeGrafter"/>
</dbReference>
<keyword evidence="3" id="KW-1185">Reference proteome</keyword>
<proteinExistence type="predicted"/>
<dbReference type="EMBL" id="CM007362">
    <property type="protein sequence ID" value="OIW17107.1"/>
    <property type="molecule type" value="Genomic_DNA"/>
</dbReference>
<dbReference type="AlphaFoldDB" id="A0A1J7HW92"/>
<protein>
    <submittedName>
        <fullName evidence="2">Uncharacterized protein</fullName>
    </submittedName>
</protein>
<dbReference type="STRING" id="3871.A0A1J7HW92"/>
<dbReference type="Proteomes" id="UP000188354">
    <property type="component" value="Chromosome LG02"/>
</dbReference>
<name>A0A1J7HW92_LUPAN</name>
<dbReference type="PANTHER" id="PTHR47296:SF1">
    <property type="entry name" value="PROTEIN TIC 40, CHLOROPLASTIC"/>
    <property type="match status" value="1"/>
</dbReference>
<feature type="compositionally biased region" description="Basic and acidic residues" evidence="1">
    <location>
        <begin position="51"/>
        <end position="67"/>
    </location>
</feature>
<dbReference type="GO" id="GO:0045037">
    <property type="term" value="P:protein import into chloroplast stroma"/>
    <property type="evidence" value="ECO:0007669"/>
    <property type="project" value="TreeGrafter"/>
</dbReference>
<gene>
    <name evidence="2" type="ORF">TanjilG_25815</name>
</gene>
<dbReference type="GO" id="GO:0009535">
    <property type="term" value="C:chloroplast thylakoid membrane"/>
    <property type="evidence" value="ECO:0007669"/>
    <property type="project" value="TreeGrafter"/>
</dbReference>
<reference evidence="2 3" key="1">
    <citation type="journal article" date="2017" name="Plant Biotechnol. J.">
        <title>A comprehensive draft genome sequence for lupin (Lupinus angustifolius), an emerging health food: insights into plant-microbe interactions and legume evolution.</title>
        <authorList>
            <person name="Hane J.K."/>
            <person name="Ming Y."/>
            <person name="Kamphuis L.G."/>
            <person name="Nelson M.N."/>
            <person name="Garg G."/>
            <person name="Atkins C.A."/>
            <person name="Bayer P.E."/>
            <person name="Bravo A."/>
            <person name="Bringans S."/>
            <person name="Cannon S."/>
            <person name="Edwards D."/>
            <person name="Foley R."/>
            <person name="Gao L.L."/>
            <person name="Harrison M.J."/>
            <person name="Huang W."/>
            <person name="Hurgobin B."/>
            <person name="Li S."/>
            <person name="Liu C.W."/>
            <person name="McGrath A."/>
            <person name="Morahan G."/>
            <person name="Murray J."/>
            <person name="Weller J."/>
            <person name="Jian J."/>
            <person name="Singh K.B."/>
        </authorList>
    </citation>
    <scope>NUCLEOTIDE SEQUENCE [LARGE SCALE GENOMIC DNA]</scope>
    <source>
        <strain evidence="3">cv. Tanjil</strain>
        <tissue evidence="2">Whole plant</tissue>
    </source>
</reference>
<dbReference type="Gramene" id="OIW17107">
    <property type="protein sequence ID" value="OIW17107"/>
    <property type="gene ID" value="TanjilG_25815"/>
</dbReference>
<accession>A0A1J7HW92</accession>
<feature type="compositionally biased region" description="Polar residues" evidence="1">
    <location>
        <begin position="9"/>
        <end position="18"/>
    </location>
</feature>
<dbReference type="GO" id="GO:0009658">
    <property type="term" value="P:chloroplast organization"/>
    <property type="evidence" value="ECO:0007669"/>
    <property type="project" value="TreeGrafter"/>
</dbReference>
<evidence type="ECO:0000256" key="1">
    <source>
        <dbReference type="SAM" id="MobiDB-lite"/>
    </source>
</evidence>
<feature type="region of interest" description="Disordered" evidence="1">
    <location>
        <begin position="44"/>
        <end position="91"/>
    </location>
</feature>
<sequence>MTIDAHVPTSRSEATPTTYVKDEEEVRNEPKRIAFVDVSPHETVQKSPFESFKDDASSSFKEARVTEEASQNIDPLNQGFGNAAGSQSIGKSPLSVDALEKMMEDPTIQKKMKAKRRNATIIVMEITSTVMLAKMEESLMKIHV</sequence>
<feature type="region of interest" description="Disordered" evidence="1">
    <location>
        <begin position="1"/>
        <end position="26"/>
    </location>
</feature>
<organism evidence="2 3">
    <name type="scientific">Lupinus angustifolius</name>
    <name type="common">Narrow-leaved blue lupine</name>
    <dbReference type="NCBI Taxonomy" id="3871"/>
    <lineage>
        <taxon>Eukaryota</taxon>
        <taxon>Viridiplantae</taxon>
        <taxon>Streptophyta</taxon>
        <taxon>Embryophyta</taxon>
        <taxon>Tracheophyta</taxon>
        <taxon>Spermatophyta</taxon>
        <taxon>Magnoliopsida</taxon>
        <taxon>eudicotyledons</taxon>
        <taxon>Gunneridae</taxon>
        <taxon>Pentapetalae</taxon>
        <taxon>rosids</taxon>
        <taxon>fabids</taxon>
        <taxon>Fabales</taxon>
        <taxon>Fabaceae</taxon>
        <taxon>Papilionoideae</taxon>
        <taxon>50 kb inversion clade</taxon>
        <taxon>genistoids sensu lato</taxon>
        <taxon>core genistoids</taxon>
        <taxon>Genisteae</taxon>
        <taxon>Lupinus</taxon>
    </lineage>
</organism>